<dbReference type="InterPro" id="IPR040442">
    <property type="entry name" value="Pyrv_kinase-like_dom_sf"/>
</dbReference>
<dbReference type="EMBL" id="JAEPWM010000005">
    <property type="protein sequence ID" value="MBK6007040.1"/>
    <property type="molecule type" value="Genomic_DNA"/>
</dbReference>
<keyword evidence="6" id="KW-1185">Reference proteome</keyword>
<name>A0A934WMW7_9BURK</name>
<dbReference type="Proteomes" id="UP000630528">
    <property type="component" value="Unassembled WGS sequence"/>
</dbReference>
<evidence type="ECO:0000313" key="5">
    <source>
        <dbReference type="EMBL" id="MBK6007040.1"/>
    </source>
</evidence>
<evidence type="ECO:0000256" key="3">
    <source>
        <dbReference type="ARBA" id="ARBA00045074"/>
    </source>
</evidence>
<evidence type="ECO:0000256" key="1">
    <source>
        <dbReference type="ARBA" id="ARBA00022723"/>
    </source>
</evidence>
<dbReference type="GO" id="GO:0046872">
    <property type="term" value="F:metal ion binding"/>
    <property type="evidence" value="ECO:0007669"/>
    <property type="project" value="UniProtKB-KW"/>
</dbReference>
<dbReference type="PANTHER" id="PTHR30502:SF4">
    <property type="entry name" value="5-KETO-4-DEOXY-D-GLUCARATE ALDOLASE"/>
    <property type="match status" value="1"/>
</dbReference>
<dbReference type="SUPFAM" id="SSF51621">
    <property type="entry name" value="Phosphoenolpyruvate/pyruvate domain"/>
    <property type="match status" value="1"/>
</dbReference>
<accession>A0A934WMW7</accession>
<dbReference type="GO" id="GO:0005737">
    <property type="term" value="C:cytoplasm"/>
    <property type="evidence" value="ECO:0007669"/>
    <property type="project" value="TreeGrafter"/>
</dbReference>
<organism evidence="5 6">
    <name type="scientific">Ramlibacter ginsenosidimutans</name>
    <dbReference type="NCBI Taxonomy" id="502333"/>
    <lineage>
        <taxon>Bacteria</taxon>
        <taxon>Pseudomonadati</taxon>
        <taxon>Pseudomonadota</taxon>
        <taxon>Betaproteobacteria</taxon>
        <taxon>Burkholderiales</taxon>
        <taxon>Comamonadaceae</taxon>
        <taxon>Ramlibacter</taxon>
    </lineage>
</organism>
<sequence>MPVPAVNPFKQKLLRGEPQFGLFCMSLTAQTAEALSSCGFDFLMFDAEHTPTSLPTLYTQALALAASTTQCLVRMPSLDPVLFKPVLDLAIDTVMVPNIRTAEEARAAVRAVRYPPHGIRGVGGSVRATGYGRHADYYAVAADRVCLLLQIESAEGLRNLDAICAVDGVDGLFIGPVDLATDMGHLAQATHPQVVEAALDGVRRIRAAGKAAGILAAEAQAAMYVDAGANVVCLGSDLGVLVRNADALAARWVRAEQAP</sequence>
<dbReference type="Gene3D" id="3.20.20.60">
    <property type="entry name" value="Phosphoenolpyruvate-binding domains"/>
    <property type="match status" value="1"/>
</dbReference>
<evidence type="ECO:0000313" key="6">
    <source>
        <dbReference type="Proteomes" id="UP000630528"/>
    </source>
</evidence>
<comment type="caution">
    <text evidence="5">The sequence shown here is derived from an EMBL/GenBank/DDBJ whole genome shotgun (WGS) entry which is preliminary data.</text>
</comment>
<dbReference type="AlphaFoldDB" id="A0A934WMW7"/>
<reference evidence="5" key="2">
    <citation type="submission" date="2021-01" db="EMBL/GenBank/DDBJ databases">
        <authorList>
            <person name="Kang M."/>
        </authorList>
    </citation>
    <scope>NUCLEOTIDE SEQUENCE</scope>
    <source>
        <strain evidence="5">KACC 17527</strain>
    </source>
</reference>
<dbReference type="PANTHER" id="PTHR30502">
    <property type="entry name" value="2-KETO-3-DEOXY-L-RHAMNONATE ALDOLASE"/>
    <property type="match status" value="1"/>
</dbReference>
<keyword evidence="1" id="KW-0479">Metal-binding</keyword>
<keyword evidence="2" id="KW-0456">Lyase</keyword>
<comment type="catalytic activity">
    <reaction evidence="3">
        <text>D-glyceraldehyde + pyruvate = 2-dehydro-3-deoxy-L-galactonate</text>
        <dbReference type="Rhea" id="RHEA:80055"/>
        <dbReference type="ChEBI" id="CHEBI:15361"/>
        <dbReference type="ChEBI" id="CHEBI:17378"/>
        <dbReference type="ChEBI" id="CHEBI:75545"/>
    </reaction>
</comment>
<dbReference type="GO" id="GO:0016832">
    <property type="term" value="F:aldehyde-lyase activity"/>
    <property type="evidence" value="ECO:0007669"/>
    <property type="project" value="TreeGrafter"/>
</dbReference>
<dbReference type="Pfam" id="PF03328">
    <property type="entry name" value="HpcH_HpaI"/>
    <property type="match status" value="1"/>
</dbReference>
<feature type="domain" description="HpcH/HpaI aldolase/citrate lyase" evidence="4">
    <location>
        <begin position="19"/>
        <end position="242"/>
    </location>
</feature>
<dbReference type="InterPro" id="IPR015813">
    <property type="entry name" value="Pyrv/PenolPyrv_kinase-like_dom"/>
</dbReference>
<proteinExistence type="predicted"/>
<protein>
    <submittedName>
        <fullName evidence="5">4-hydroxy-2-oxo-heptane-1,7-dioate aldolase</fullName>
    </submittedName>
</protein>
<evidence type="ECO:0000256" key="2">
    <source>
        <dbReference type="ARBA" id="ARBA00023239"/>
    </source>
</evidence>
<dbReference type="InterPro" id="IPR050251">
    <property type="entry name" value="HpcH-HpaI_aldolase"/>
</dbReference>
<reference evidence="5" key="1">
    <citation type="journal article" date="2012" name="J. Microbiol. Biotechnol.">
        <title>Ramlibacter ginsenosidimutans sp. nov., with ginsenoside-converting activity.</title>
        <authorList>
            <person name="Wang L."/>
            <person name="An D.S."/>
            <person name="Kim S.G."/>
            <person name="Jin F.X."/>
            <person name="Kim S.C."/>
            <person name="Lee S.T."/>
            <person name="Im W.T."/>
        </authorList>
    </citation>
    <scope>NUCLEOTIDE SEQUENCE</scope>
    <source>
        <strain evidence="5">KACC 17527</strain>
    </source>
</reference>
<evidence type="ECO:0000259" key="4">
    <source>
        <dbReference type="Pfam" id="PF03328"/>
    </source>
</evidence>
<gene>
    <name evidence="5" type="ORF">JJB11_13140</name>
</gene>
<dbReference type="InterPro" id="IPR005000">
    <property type="entry name" value="Aldolase/citrate-lyase_domain"/>
</dbReference>